<feature type="domain" description="eCIS core" evidence="2">
    <location>
        <begin position="29"/>
        <end position="101"/>
    </location>
</feature>
<dbReference type="Pfam" id="PF13699">
    <property type="entry name" value="eCIS_core"/>
    <property type="match status" value="1"/>
</dbReference>
<evidence type="ECO:0000256" key="1">
    <source>
        <dbReference type="SAM" id="MobiDB-lite"/>
    </source>
</evidence>
<name>A0ABY9WR79_9BACT</name>
<gene>
    <name evidence="3" type="ORF">F0U60_15165</name>
</gene>
<keyword evidence="4" id="KW-1185">Reference proteome</keyword>
<feature type="region of interest" description="Disordered" evidence="1">
    <location>
        <begin position="220"/>
        <end position="240"/>
    </location>
</feature>
<evidence type="ECO:0000313" key="3">
    <source>
        <dbReference type="EMBL" id="WNG45297.1"/>
    </source>
</evidence>
<evidence type="ECO:0000259" key="2">
    <source>
        <dbReference type="Pfam" id="PF13699"/>
    </source>
</evidence>
<reference evidence="3 4" key="1">
    <citation type="submission" date="2019-08" db="EMBL/GenBank/DDBJ databases">
        <title>Archangium and Cystobacter genomes.</title>
        <authorList>
            <person name="Chen I.-C.K."/>
            <person name="Wielgoss S."/>
        </authorList>
    </citation>
    <scope>NUCLEOTIDE SEQUENCE [LARGE SCALE GENOMIC DNA]</scope>
    <source>
        <strain evidence="3 4">Cbm 6</strain>
    </source>
</reference>
<proteinExistence type="predicted"/>
<evidence type="ECO:0000313" key="4">
    <source>
        <dbReference type="Proteomes" id="UP001611383"/>
    </source>
</evidence>
<protein>
    <submittedName>
        <fullName evidence="3">DUF4157 domain-containing protein</fullName>
    </submittedName>
</protein>
<dbReference type="EMBL" id="CP043494">
    <property type="protein sequence ID" value="WNG45297.1"/>
    <property type="molecule type" value="Genomic_DNA"/>
</dbReference>
<accession>A0ABY9WR79</accession>
<organism evidence="3 4">
    <name type="scientific">Archangium minus</name>
    <dbReference type="NCBI Taxonomy" id="83450"/>
    <lineage>
        <taxon>Bacteria</taxon>
        <taxon>Pseudomonadati</taxon>
        <taxon>Myxococcota</taxon>
        <taxon>Myxococcia</taxon>
        <taxon>Myxococcales</taxon>
        <taxon>Cystobacterineae</taxon>
        <taxon>Archangiaceae</taxon>
        <taxon>Archangium</taxon>
    </lineage>
</organism>
<dbReference type="InterPro" id="IPR025295">
    <property type="entry name" value="eCIS_core_dom"/>
</dbReference>
<feature type="region of interest" description="Disordered" evidence="1">
    <location>
        <begin position="1"/>
        <end position="30"/>
    </location>
</feature>
<dbReference type="Proteomes" id="UP001611383">
    <property type="component" value="Chromosome"/>
</dbReference>
<sequence>MVLRMKASQGLTRAERPHVHRGPRSGQSLPEEVLRGAEELFGEDFSDVRVYVSAEARRRGVRAFTIGSDIYFAPGQYEPTSEQGLRLLGHELAHVVQQRAGKAHNPYGYGLAAVRDPALEQQADRMGGRMVMQLAVAQPSSSSERKAIEEEISEQGIKAPESKTYFELRERGFSRGQIDWAGSGTANADFYAADGTRIWIVEVKGQNNWMSISNIQKSGNVPAKQLGAPSSRCGGGKREA</sequence>